<dbReference type="AlphaFoldDB" id="A0AAD4NLN7"/>
<comment type="caution">
    <text evidence="3">The sequence shown here is derived from an EMBL/GenBank/DDBJ whole genome shotgun (WGS) entry which is preliminary data.</text>
</comment>
<proteinExistence type="predicted"/>
<dbReference type="GO" id="GO:0008080">
    <property type="term" value="F:N-acetyltransferase activity"/>
    <property type="evidence" value="ECO:0007669"/>
    <property type="project" value="InterPro"/>
</dbReference>
<evidence type="ECO:0000259" key="2">
    <source>
        <dbReference type="PROSITE" id="PS51186"/>
    </source>
</evidence>
<evidence type="ECO:0000256" key="1">
    <source>
        <dbReference type="SAM" id="MobiDB-lite"/>
    </source>
</evidence>
<feature type="domain" description="N-acetyltransferase" evidence="2">
    <location>
        <begin position="17"/>
        <end position="163"/>
    </location>
</feature>
<dbReference type="Gene3D" id="3.40.630.30">
    <property type="match status" value="1"/>
</dbReference>
<name>A0AAD4NLN7_9BILA</name>
<dbReference type="PANTHER" id="PTHR13538">
    <property type="entry name" value="N-ACETYLTRANSFERASE 6"/>
    <property type="match status" value="1"/>
</dbReference>
<dbReference type="Pfam" id="PF00583">
    <property type="entry name" value="Acetyltransf_1"/>
    <property type="match status" value="1"/>
</dbReference>
<sequence>MHGGPTNNESEVSLSVYKLYPLFAKAEYKGKVIDLLNEEWPRSITQREISISKCTNPDPPMSFILIEQSAEELIGHGKVCPVPNDINSCWVESVIVVKNRRGKGVGRLLMNFLEEEARKRNYTKMCLSTEEKEVFYRKCGYVDSPPILNFGANSKLFEKFPMKNLEPVSNTNDSRNKTENSSNTSQSSAATNPSPPPPPPCLMNKTSPINKNLNAQKKYMCKYL</sequence>
<gene>
    <name evidence="3" type="ORF">DdX_01482</name>
</gene>
<dbReference type="InterPro" id="IPR016181">
    <property type="entry name" value="Acyl_CoA_acyltransferase"/>
</dbReference>
<dbReference type="InterPro" id="IPR000182">
    <property type="entry name" value="GNAT_dom"/>
</dbReference>
<dbReference type="PROSITE" id="PS51186">
    <property type="entry name" value="GNAT"/>
    <property type="match status" value="1"/>
</dbReference>
<dbReference type="Proteomes" id="UP001201812">
    <property type="component" value="Unassembled WGS sequence"/>
</dbReference>
<dbReference type="SUPFAM" id="SSF55729">
    <property type="entry name" value="Acyl-CoA N-acyltransferases (Nat)"/>
    <property type="match status" value="1"/>
</dbReference>
<evidence type="ECO:0000313" key="3">
    <source>
        <dbReference type="EMBL" id="KAI1729253.1"/>
    </source>
</evidence>
<dbReference type="PANTHER" id="PTHR13538:SF4">
    <property type="entry name" value="N-ALPHA-ACETYLTRANSFERASE 80"/>
    <property type="match status" value="1"/>
</dbReference>
<dbReference type="EMBL" id="JAKKPZ010000001">
    <property type="protein sequence ID" value="KAI1729253.1"/>
    <property type="molecule type" value="Genomic_DNA"/>
</dbReference>
<accession>A0AAD4NLN7</accession>
<dbReference type="GO" id="GO:1905502">
    <property type="term" value="F:acetyl-CoA binding"/>
    <property type="evidence" value="ECO:0007669"/>
    <property type="project" value="TreeGrafter"/>
</dbReference>
<evidence type="ECO:0000313" key="4">
    <source>
        <dbReference type="Proteomes" id="UP001201812"/>
    </source>
</evidence>
<organism evidence="3 4">
    <name type="scientific">Ditylenchus destructor</name>
    <dbReference type="NCBI Taxonomy" id="166010"/>
    <lineage>
        <taxon>Eukaryota</taxon>
        <taxon>Metazoa</taxon>
        <taxon>Ecdysozoa</taxon>
        <taxon>Nematoda</taxon>
        <taxon>Chromadorea</taxon>
        <taxon>Rhabditida</taxon>
        <taxon>Tylenchina</taxon>
        <taxon>Tylenchomorpha</taxon>
        <taxon>Sphaerularioidea</taxon>
        <taxon>Anguinidae</taxon>
        <taxon>Anguininae</taxon>
        <taxon>Ditylenchus</taxon>
    </lineage>
</organism>
<feature type="compositionally biased region" description="Low complexity" evidence="1">
    <location>
        <begin position="181"/>
        <end position="192"/>
    </location>
</feature>
<keyword evidence="4" id="KW-1185">Reference proteome</keyword>
<protein>
    <submittedName>
        <fullName evidence="3">Acetyltransferase (GNAT) family domain-containing protein</fullName>
    </submittedName>
</protein>
<dbReference type="InterPro" id="IPR039840">
    <property type="entry name" value="NAA80"/>
</dbReference>
<reference evidence="3" key="1">
    <citation type="submission" date="2022-01" db="EMBL/GenBank/DDBJ databases">
        <title>Genome Sequence Resource for Two Populations of Ditylenchus destructor, the Migratory Endoparasitic Phytonematode.</title>
        <authorList>
            <person name="Zhang H."/>
            <person name="Lin R."/>
            <person name="Xie B."/>
        </authorList>
    </citation>
    <scope>NUCLEOTIDE SEQUENCE</scope>
    <source>
        <strain evidence="3">BazhouSP</strain>
    </source>
</reference>
<dbReference type="GO" id="GO:0005737">
    <property type="term" value="C:cytoplasm"/>
    <property type="evidence" value="ECO:0007669"/>
    <property type="project" value="TreeGrafter"/>
</dbReference>
<feature type="region of interest" description="Disordered" evidence="1">
    <location>
        <begin position="166"/>
        <end position="209"/>
    </location>
</feature>
<dbReference type="CDD" id="cd04301">
    <property type="entry name" value="NAT_SF"/>
    <property type="match status" value="1"/>
</dbReference>